<dbReference type="eggNOG" id="ENOG502QSUG">
    <property type="taxonomic scope" value="Eukaryota"/>
</dbReference>
<evidence type="ECO:0000256" key="1">
    <source>
        <dbReference type="ARBA" id="ARBA00023157"/>
    </source>
</evidence>
<organism evidence="4 5">
    <name type="scientific">Nematostella vectensis</name>
    <name type="common">Starlet sea anemone</name>
    <dbReference type="NCBI Taxonomy" id="45351"/>
    <lineage>
        <taxon>Eukaryota</taxon>
        <taxon>Metazoa</taxon>
        <taxon>Cnidaria</taxon>
        <taxon>Anthozoa</taxon>
        <taxon>Hexacorallia</taxon>
        <taxon>Actiniaria</taxon>
        <taxon>Edwardsiidae</taxon>
        <taxon>Nematostella</taxon>
    </lineage>
</organism>
<dbReference type="HOGENOM" id="CLU_030066_0_1_1"/>
<sequence>PLGMEDGSIPDSSITASSFRGHPPYNGRLNNQAVGHIGAWAAEKAQKGEFLQVDLSQVTWVTHVATQGRPEMTSANKTMWATEYTIEYSLTGDQWQSYQDENGVIKTFPGNSDRNTVVKNEFSPVIQARYVRIVVQAWYTNIVMRAELYGCILTVCSNITHPLGMEDGSIPDSSITASSFRGHPPYNGRLNNQAVGHIGAWAAEKAQKGEFLQVDLSQVTWVTHVATQGRPEMTSANKTMWATEYTIEYSLTGDQWQSYQDENGVIKVRTRTFPGNSDRNTVVKNEFSPVIQARYVRIVVQAWYTNIVMRAELYGCEG</sequence>
<dbReference type="AlphaFoldDB" id="A7SPD4"/>
<keyword evidence="5" id="KW-1185">Reference proteome</keyword>
<dbReference type="Proteomes" id="UP000001593">
    <property type="component" value="Unassembled WGS sequence"/>
</dbReference>
<dbReference type="SUPFAM" id="SSF49785">
    <property type="entry name" value="Galactose-binding domain-like"/>
    <property type="match status" value="2"/>
</dbReference>
<dbReference type="SMART" id="SM00231">
    <property type="entry name" value="FA58C"/>
    <property type="match status" value="2"/>
</dbReference>
<evidence type="ECO:0000313" key="4">
    <source>
        <dbReference type="EMBL" id="EDO34433.1"/>
    </source>
</evidence>
<feature type="region of interest" description="Disordered" evidence="2">
    <location>
        <begin position="1"/>
        <end position="23"/>
    </location>
</feature>
<protein>
    <recommendedName>
        <fullName evidence="3">F5/8 type C domain-containing protein</fullName>
    </recommendedName>
</protein>
<dbReference type="FunFam" id="2.60.120.260:FF:000002">
    <property type="entry name" value="Coagulation factor VIII"/>
    <property type="match status" value="2"/>
</dbReference>
<dbReference type="PANTHER" id="PTHR24543">
    <property type="entry name" value="MULTICOPPER OXIDASE-RELATED"/>
    <property type="match status" value="1"/>
</dbReference>
<dbReference type="PROSITE" id="PS01285">
    <property type="entry name" value="FA58C_1"/>
    <property type="match status" value="2"/>
</dbReference>
<dbReference type="PANTHER" id="PTHR24543:SF291">
    <property type="entry name" value="SMOKE ALARM, ISOFORM D"/>
    <property type="match status" value="1"/>
</dbReference>
<evidence type="ECO:0000259" key="3">
    <source>
        <dbReference type="PROSITE" id="PS50022"/>
    </source>
</evidence>
<name>A7SPD4_NEMVE</name>
<dbReference type="PhylomeDB" id="A7SPD4"/>
<dbReference type="InParanoid" id="A7SPD4"/>
<dbReference type="EMBL" id="DS469732">
    <property type="protein sequence ID" value="EDO34433.1"/>
    <property type="molecule type" value="Genomic_DNA"/>
</dbReference>
<feature type="domain" description="F5/8 type C" evidence="3">
    <location>
        <begin position="156"/>
        <end position="316"/>
    </location>
</feature>
<dbReference type="PROSITE" id="PS50022">
    <property type="entry name" value="FA58C_3"/>
    <property type="match status" value="2"/>
</dbReference>
<dbReference type="OMA" id="WATEYTI"/>
<dbReference type="Gene3D" id="2.60.120.260">
    <property type="entry name" value="Galactose-binding domain-like"/>
    <property type="match status" value="2"/>
</dbReference>
<dbReference type="CDD" id="cd00057">
    <property type="entry name" value="FA58C"/>
    <property type="match status" value="2"/>
</dbReference>
<evidence type="ECO:0000313" key="5">
    <source>
        <dbReference type="Proteomes" id="UP000001593"/>
    </source>
</evidence>
<feature type="domain" description="F5/8 type C" evidence="3">
    <location>
        <begin position="1"/>
        <end position="151"/>
    </location>
</feature>
<dbReference type="Pfam" id="PF00754">
    <property type="entry name" value="F5_F8_type_C"/>
    <property type="match status" value="2"/>
</dbReference>
<keyword evidence="1" id="KW-1015">Disulfide bond</keyword>
<dbReference type="InterPro" id="IPR008979">
    <property type="entry name" value="Galactose-bd-like_sf"/>
</dbReference>
<dbReference type="STRING" id="45351.A7SPD4"/>
<gene>
    <name evidence="4" type="ORF">NEMVEDRAFT_v1g125955</name>
</gene>
<feature type="non-terminal residue" evidence="4">
    <location>
        <position position="318"/>
    </location>
</feature>
<reference evidence="4 5" key="1">
    <citation type="journal article" date="2007" name="Science">
        <title>Sea anemone genome reveals ancestral eumetazoan gene repertoire and genomic organization.</title>
        <authorList>
            <person name="Putnam N.H."/>
            <person name="Srivastava M."/>
            <person name="Hellsten U."/>
            <person name="Dirks B."/>
            <person name="Chapman J."/>
            <person name="Salamov A."/>
            <person name="Terry A."/>
            <person name="Shapiro H."/>
            <person name="Lindquist E."/>
            <person name="Kapitonov V.V."/>
            <person name="Jurka J."/>
            <person name="Genikhovich G."/>
            <person name="Grigoriev I.V."/>
            <person name="Lucas S.M."/>
            <person name="Steele R.E."/>
            <person name="Finnerty J.R."/>
            <person name="Technau U."/>
            <person name="Martindale M.Q."/>
            <person name="Rokhsar D.S."/>
        </authorList>
    </citation>
    <scope>NUCLEOTIDE SEQUENCE [LARGE SCALE GENOMIC DNA]</scope>
    <source>
        <strain evidence="5">CH2 X CH6</strain>
    </source>
</reference>
<proteinExistence type="predicted"/>
<dbReference type="InterPro" id="IPR000421">
    <property type="entry name" value="FA58C"/>
</dbReference>
<accession>A7SPD4</accession>
<evidence type="ECO:0000256" key="2">
    <source>
        <dbReference type="SAM" id="MobiDB-lite"/>
    </source>
</evidence>